<organism evidence="2 3">
    <name type="scientific">Paramecium pentaurelia</name>
    <dbReference type="NCBI Taxonomy" id="43138"/>
    <lineage>
        <taxon>Eukaryota</taxon>
        <taxon>Sar</taxon>
        <taxon>Alveolata</taxon>
        <taxon>Ciliophora</taxon>
        <taxon>Intramacronucleata</taxon>
        <taxon>Oligohymenophorea</taxon>
        <taxon>Peniculida</taxon>
        <taxon>Parameciidae</taxon>
        <taxon>Paramecium</taxon>
    </lineage>
</organism>
<protein>
    <submittedName>
        <fullName evidence="2">Uncharacterized protein</fullName>
    </submittedName>
</protein>
<name>A0A8S1U1P0_9CILI</name>
<evidence type="ECO:0000313" key="3">
    <source>
        <dbReference type="Proteomes" id="UP000689195"/>
    </source>
</evidence>
<comment type="caution">
    <text evidence="2">The sequence shown here is derived from an EMBL/GenBank/DDBJ whole genome shotgun (WGS) entry which is preliminary data.</text>
</comment>
<keyword evidence="3" id="KW-1185">Reference proteome</keyword>
<feature type="region of interest" description="Disordered" evidence="1">
    <location>
        <begin position="36"/>
        <end position="67"/>
    </location>
</feature>
<dbReference type="Proteomes" id="UP000689195">
    <property type="component" value="Unassembled WGS sequence"/>
</dbReference>
<dbReference type="EMBL" id="CAJJDO010000031">
    <property type="protein sequence ID" value="CAD8158334.1"/>
    <property type="molecule type" value="Genomic_DNA"/>
</dbReference>
<accession>A0A8S1U1P0</accession>
<dbReference type="AlphaFoldDB" id="A0A8S1U1P0"/>
<evidence type="ECO:0000256" key="1">
    <source>
        <dbReference type="SAM" id="MobiDB-lite"/>
    </source>
</evidence>
<proteinExistence type="predicted"/>
<evidence type="ECO:0000313" key="2">
    <source>
        <dbReference type="EMBL" id="CAD8158334.1"/>
    </source>
</evidence>
<reference evidence="2" key="1">
    <citation type="submission" date="2021-01" db="EMBL/GenBank/DDBJ databases">
        <authorList>
            <consortium name="Genoscope - CEA"/>
            <person name="William W."/>
        </authorList>
    </citation>
    <scope>NUCLEOTIDE SEQUENCE</scope>
</reference>
<feature type="region of interest" description="Disordered" evidence="1">
    <location>
        <begin position="1"/>
        <end position="21"/>
    </location>
</feature>
<sequence length="300" mass="35491">MGTCSSQPKQHKNNIKPKTIQNKLETNLNSDQKQLISQKQKEIYQGPKQPNQEVQEQEEKKENEVSFENQLTDETAIKSYLLGEEMSDLVIQKDNNLIVQIQRKLRFKDKTLIASVIKSLFLWIMQRNQKIQFISQIKSIQVRSQQFLTILQLSLQDLFEYDLNLMKNDQILQKGLELCCKTYHILQNLGKKSKTQKTYTQVIQDEEMIRNEELKKQYLIVQSEIKLEIIRTFSNNNDIVKSQQQQNNPLVSLKFNTKHTITLAKQQTQNNKQEMMMKIVTYFNHFKMLQIMIFSIINMI</sequence>
<gene>
    <name evidence="2" type="ORF">PPENT_87.1.T0310287</name>
</gene>